<organism evidence="13 14">
    <name type="scientific">Clathrus columnatus</name>
    <dbReference type="NCBI Taxonomy" id="1419009"/>
    <lineage>
        <taxon>Eukaryota</taxon>
        <taxon>Fungi</taxon>
        <taxon>Dikarya</taxon>
        <taxon>Basidiomycota</taxon>
        <taxon>Agaricomycotina</taxon>
        <taxon>Agaricomycetes</taxon>
        <taxon>Phallomycetidae</taxon>
        <taxon>Phallales</taxon>
        <taxon>Clathraceae</taxon>
        <taxon>Clathrus</taxon>
    </lineage>
</organism>
<dbReference type="Proteomes" id="UP001050691">
    <property type="component" value="Unassembled WGS sequence"/>
</dbReference>
<dbReference type="Pfam" id="PF26410">
    <property type="entry name" value="GH5_mannosidase"/>
    <property type="match status" value="1"/>
</dbReference>
<evidence type="ECO:0000256" key="9">
    <source>
        <dbReference type="SAM" id="SignalP"/>
    </source>
</evidence>
<dbReference type="EMBL" id="BPWL01000003">
    <property type="protein sequence ID" value="GJJ08163.1"/>
    <property type="molecule type" value="Genomic_DNA"/>
</dbReference>
<evidence type="ECO:0000256" key="6">
    <source>
        <dbReference type="ARBA" id="ARBA00022729"/>
    </source>
</evidence>
<dbReference type="AlphaFoldDB" id="A0AAV5A3W2"/>
<comment type="caution">
    <text evidence="13">The sequence shown here is derived from an EMBL/GenBank/DDBJ whole genome shotgun (WGS) entry which is preliminary data.</text>
</comment>
<evidence type="ECO:0000256" key="4">
    <source>
        <dbReference type="ARBA" id="ARBA00012706"/>
    </source>
</evidence>
<feature type="domain" description="Glycoside hydrolase family 5" evidence="12">
    <location>
        <begin position="174"/>
        <end position="324"/>
    </location>
</feature>
<keyword evidence="6 9" id="KW-0732">Signal</keyword>
<evidence type="ECO:0000313" key="13">
    <source>
        <dbReference type="EMBL" id="GJJ08163.1"/>
    </source>
</evidence>
<name>A0AAV5A3W2_9AGAM</name>
<dbReference type="InterPro" id="IPR045053">
    <property type="entry name" value="MAN-like"/>
</dbReference>
<dbReference type="GO" id="GO:0016985">
    <property type="term" value="F:mannan endo-1,4-beta-mannosidase activity"/>
    <property type="evidence" value="ECO:0007669"/>
    <property type="project" value="UniProtKB-EC"/>
</dbReference>
<keyword evidence="14" id="KW-1185">Reference proteome</keyword>
<reference evidence="13" key="1">
    <citation type="submission" date="2021-10" db="EMBL/GenBank/DDBJ databases">
        <title>De novo Genome Assembly of Clathrus columnatus (Basidiomycota, Fungi) Using Illumina and Nanopore Sequence Data.</title>
        <authorList>
            <person name="Ogiso-Tanaka E."/>
            <person name="Itagaki H."/>
            <person name="Hosoya T."/>
            <person name="Hosaka K."/>
        </authorList>
    </citation>
    <scope>NUCLEOTIDE SEQUENCE</scope>
    <source>
        <strain evidence="13">MO-923</strain>
    </source>
</reference>
<dbReference type="InterPro" id="IPR001547">
    <property type="entry name" value="Glyco_hydro_5"/>
</dbReference>
<evidence type="ECO:0000259" key="11">
    <source>
        <dbReference type="Pfam" id="PF17102"/>
    </source>
</evidence>
<evidence type="ECO:0000256" key="7">
    <source>
        <dbReference type="ARBA" id="ARBA00022801"/>
    </source>
</evidence>
<evidence type="ECO:0000313" key="14">
    <source>
        <dbReference type="Proteomes" id="UP001050691"/>
    </source>
</evidence>
<gene>
    <name evidence="13" type="ORF">Clacol_002371</name>
</gene>
<feature type="domain" description="Stealth protein CR1 conserved region 1" evidence="10">
    <location>
        <begin position="565"/>
        <end position="591"/>
    </location>
</feature>
<protein>
    <recommendedName>
        <fullName evidence="4">mannan endo-1,4-beta-mannosidase</fullName>
        <ecNumber evidence="4">3.2.1.78</ecNumber>
    </recommendedName>
</protein>
<comment type="catalytic activity">
    <reaction evidence="1">
        <text>Random hydrolysis of (1-&gt;4)-beta-D-mannosidic linkages in mannans, galactomannans and glucomannans.</text>
        <dbReference type="EC" id="3.2.1.78"/>
    </reaction>
</comment>
<keyword evidence="5" id="KW-0964">Secreted</keyword>
<proteinExistence type="inferred from homology"/>
<dbReference type="Pfam" id="PF17101">
    <property type="entry name" value="Stealth_CR1"/>
    <property type="match status" value="1"/>
</dbReference>
<evidence type="ECO:0000256" key="3">
    <source>
        <dbReference type="ARBA" id="ARBA00005641"/>
    </source>
</evidence>
<evidence type="ECO:0000259" key="10">
    <source>
        <dbReference type="Pfam" id="PF17101"/>
    </source>
</evidence>
<keyword evidence="7" id="KW-0378">Hydrolase</keyword>
<dbReference type="Pfam" id="PF17102">
    <property type="entry name" value="Stealth_CR3"/>
    <property type="match status" value="1"/>
</dbReference>
<feature type="chain" id="PRO_5043674709" description="mannan endo-1,4-beta-mannosidase" evidence="9">
    <location>
        <begin position="17"/>
        <end position="1144"/>
    </location>
</feature>
<dbReference type="InterPro" id="IPR031358">
    <property type="entry name" value="Stealth_CR1"/>
</dbReference>
<dbReference type="EC" id="3.2.1.78" evidence="4"/>
<feature type="signal peptide" evidence="9">
    <location>
        <begin position="1"/>
        <end position="16"/>
    </location>
</feature>
<evidence type="ECO:0000256" key="8">
    <source>
        <dbReference type="ARBA" id="ARBA00023295"/>
    </source>
</evidence>
<accession>A0AAV5A3W2</accession>
<dbReference type="PANTHER" id="PTHR31451:SF39">
    <property type="entry name" value="MANNAN ENDO-1,4-BETA-MANNOSIDASE 1"/>
    <property type="match status" value="1"/>
</dbReference>
<comment type="similarity">
    <text evidence="3">Belongs to the glycosyl hydrolase 5 (cellulase A) family.</text>
</comment>
<sequence length="1144" mass="128343">MKYRNWFLALLPVVSATSGLFELIPELRLTGLTEQQLGQLIAPRVIFANSTCPANVTVANSNITFPESTFPSTQDLLKRNYFVEREGTKLKLVDKDFRIVGANVYWLGLDENVMYVFIVMFTPPKLSVFDMNRPDPSYPSKRRVMEVMGIVSAMRGTTIRGHTLGISVGNPLSVEPSLDVFNEAAYESIDFAILAARIYGIKLLIPLIDNYNYYHGGKYQYIGFHGIPFNGTGANITPPDVGAYFYNTTAIVDSFKRYITQHLNHVNQFTGIALKDDPTILGWETGNELSAMRFGDGPAPPAWTKEIAQLIKSLAPNHLVLDGSFRIIFVRNSTFLAFDGEELDKKSISDPPNITRYTQGRDLVTAAGKNYVADSCVLTLVCLKNGGDSLESFFSAIEKSGVGDGDIFWSLFGHDDECCEYVEHDDGESFYYNRSSLYITQGNIMINHANKINSAFHMAGSVISDFFSHRLFETLKAKEWWSWSSSNSPFWPHESADIEDVLFPPTNPTYILFEPPSLKAQVTHESSTAVSSSSSVIRPVRSLSKDCLDAHLETGKTCTPMTPDPHMDVVWTWVNGSDRFLMESMAQAVRRNDPKMPTTSRPNTELFRSSTKQLHILTSDFPFNLPVADGNTVVDIPRRLGLVPSWLDLTDAPMWQDGGVGLYAIESQIKNLKGLSDNIVYMNDDFFMLADLDKSDFHTSTYGTVIRLQADLQVNSDANPRVPPGGEWGPLSYTNWCLSNRFGSRSRPYIAHTAKSLSIPLMTEFQSMWKAQLEITASHPFRGMTSGNRDIYAIFLFTHSLVERWREALLWSWAIGKLSPLDGRWGAQEKYKAWQSLGGDMAKEDIVVTSTYRSSAQPEEVRRNLEVSGHTPSGRTNYVFVSGDGYPYGFMQTRPRRVSYFPKFTSSPKADENGHSDGTPLCTLSYPKCFNPQKEMSTANDFFKHIAFDQFECGDCIINALRARSGSSGLSAFLPSHDRVYKSVWDDEEDDGTLDNIDMDAIARMSPEGADNDDDGDVEGRSDDFTSGTLFTPPPHLPLVSHYQEGDFSLSEVLPKKGKTNIREWTLHLLQRYRFVIGETATRFQMIKSLSDARSQMGQVDRDKASALLCINDNIVGVTAAQADVFLRDWQDKRWSRKATWEKP</sequence>
<evidence type="ECO:0000259" key="12">
    <source>
        <dbReference type="Pfam" id="PF26410"/>
    </source>
</evidence>
<dbReference type="GO" id="GO:0005576">
    <property type="term" value="C:extracellular region"/>
    <property type="evidence" value="ECO:0007669"/>
    <property type="project" value="UniProtKB-SubCell"/>
</dbReference>
<dbReference type="InterPro" id="IPR017853">
    <property type="entry name" value="GH"/>
</dbReference>
<evidence type="ECO:0000256" key="1">
    <source>
        <dbReference type="ARBA" id="ARBA00001678"/>
    </source>
</evidence>
<dbReference type="SUPFAM" id="SSF51445">
    <property type="entry name" value="(Trans)glycosidases"/>
    <property type="match status" value="1"/>
</dbReference>
<dbReference type="PANTHER" id="PTHR31451">
    <property type="match status" value="1"/>
</dbReference>
<comment type="subcellular location">
    <subcellularLocation>
        <location evidence="2">Secreted</location>
    </subcellularLocation>
</comment>
<evidence type="ECO:0000256" key="2">
    <source>
        <dbReference type="ARBA" id="ARBA00004613"/>
    </source>
</evidence>
<feature type="domain" description="Stealth protein CR3 conserved region 3" evidence="11">
    <location>
        <begin position="751"/>
        <end position="799"/>
    </location>
</feature>
<keyword evidence="8" id="KW-0326">Glycosidase</keyword>
<evidence type="ECO:0000256" key="5">
    <source>
        <dbReference type="ARBA" id="ARBA00022525"/>
    </source>
</evidence>
<dbReference type="Gene3D" id="3.20.20.80">
    <property type="entry name" value="Glycosidases"/>
    <property type="match status" value="1"/>
</dbReference>
<dbReference type="InterPro" id="IPR031357">
    <property type="entry name" value="Stealth_CR3"/>
</dbReference>